<evidence type="ECO:0000313" key="3">
    <source>
        <dbReference type="Proteomes" id="UP000673691"/>
    </source>
</evidence>
<gene>
    <name evidence="2" type="ORF">BJ554DRAFT_2484</name>
</gene>
<dbReference type="Proteomes" id="UP000673691">
    <property type="component" value="Unassembled WGS sequence"/>
</dbReference>
<feature type="non-terminal residue" evidence="2">
    <location>
        <position position="1"/>
    </location>
</feature>
<dbReference type="EMBL" id="JAEFCI010010000">
    <property type="protein sequence ID" value="KAG5457486.1"/>
    <property type="molecule type" value="Genomic_DNA"/>
</dbReference>
<accession>A0A8H7ZQD7</accession>
<organism evidence="2 3">
    <name type="scientific">Olpidium bornovanus</name>
    <dbReference type="NCBI Taxonomy" id="278681"/>
    <lineage>
        <taxon>Eukaryota</taxon>
        <taxon>Fungi</taxon>
        <taxon>Fungi incertae sedis</taxon>
        <taxon>Olpidiomycota</taxon>
        <taxon>Olpidiomycotina</taxon>
        <taxon>Olpidiomycetes</taxon>
        <taxon>Olpidiales</taxon>
        <taxon>Olpidiaceae</taxon>
        <taxon>Olpidium</taxon>
    </lineage>
</organism>
<feature type="compositionally biased region" description="Polar residues" evidence="1">
    <location>
        <begin position="21"/>
        <end position="36"/>
    </location>
</feature>
<evidence type="ECO:0000256" key="1">
    <source>
        <dbReference type="SAM" id="MobiDB-lite"/>
    </source>
</evidence>
<protein>
    <submittedName>
        <fullName evidence="2">Uncharacterized protein</fullName>
    </submittedName>
</protein>
<proteinExistence type="predicted"/>
<feature type="region of interest" description="Disordered" evidence="1">
    <location>
        <begin position="1"/>
        <end position="117"/>
    </location>
</feature>
<keyword evidence="3" id="KW-1185">Reference proteome</keyword>
<comment type="caution">
    <text evidence="2">The sequence shown here is derived from an EMBL/GenBank/DDBJ whole genome shotgun (WGS) entry which is preliminary data.</text>
</comment>
<evidence type="ECO:0000313" key="2">
    <source>
        <dbReference type="EMBL" id="KAG5457486.1"/>
    </source>
</evidence>
<dbReference type="AlphaFoldDB" id="A0A8H7ZQD7"/>
<reference evidence="2 3" key="1">
    <citation type="journal article" name="Sci. Rep.">
        <title>Genome-scale phylogenetic analyses confirm Olpidium as the closest living zoosporic fungus to the non-flagellated, terrestrial fungi.</title>
        <authorList>
            <person name="Chang Y."/>
            <person name="Rochon D."/>
            <person name="Sekimoto S."/>
            <person name="Wang Y."/>
            <person name="Chovatia M."/>
            <person name="Sandor L."/>
            <person name="Salamov A."/>
            <person name="Grigoriev I.V."/>
            <person name="Stajich J.E."/>
            <person name="Spatafora J.W."/>
        </authorList>
    </citation>
    <scope>NUCLEOTIDE SEQUENCE [LARGE SCALE GENOMIC DNA]</scope>
    <source>
        <strain evidence="2">S191</strain>
    </source>
</reference>
<name>A0A8H7ZQD7_9FUNG</name>
<sequence>QGRPLCPEHAPAPCALRHRQSAAQSRRGSPTNSSSRCDQEKLRPQRCQLVAANPPSAPGFAVGKPFSASARQPPAKRTAYLANQESQRRTRRLRRRRLPRSAADSPRSRVRKRLNEGIGKTAPPAAVAAVLRDDVFNVLLNEDSPARLKTRAPE</sequence>
<feature type="compositionally biased region" description="Basic residues" evidence="1">
    <location>
        <begin position="89"/>
        <end position="99"/>
    </location>
</feature>